<gene>
    <name evidence="1" type="ORF">SAMN04489716_4185</name>
</gene>
<dbReference type="InterPro" id="IPR024072">
    <property type="entry name" value="DHFR-like_dom_sf"/>
</dbReference>
<dbReference type="STRING" id="113562.SAMN04489716_4185"/>
<evidence type="ECO:0000313" key="2">
    <source>
        <dbReference type="Proteomes" id="UP000198688"/>
    </source>
</evidence>
<evidence type="ECO:0000313" key="1">
    <source>
        <dbReference type="EMBL" id="SDT50893.1"/>
    </source>
</evidence>
<keyword evidence="2" id="KW-1185">Reference proteome</keyword>
<protein>
    <submittedName>
        <fullName evidence="1">Dihydrofolate reductase</fullName>
    </submittedName>
</protein>
<dbReference type="AlphaFoldDB" id="A0A1H2AY65"/>
<dbReference type="OrthoDB" id="3820697at2"/>
<dbReference type="RefSeq" id="WP_092546183.1">
    <property type="nucleotide sequence ID" value="NZ_BOMJ01000042.1"/>
</dbReference>
<accession>A0A1H2AY65</accession>
<dbReference type="SUPFAM" id="SSF53597">
    <property type="entry name" value="Dihydrofolate reductase-like"/>
    <property type="match status" value="1"/>
</dbReference>
<dbReference type="EMBL" id="LT629758">
    <property type="protein sequence ID" value="SDT50893.1"/>
    <property type="molecule type" value="Genomic_DNA"/>
</dbReference>
<sequence length="195" mass="20960">MGKVVAALSMSLDGFVADEHDGVGELFGWYLNGDVELPSADPRRVFRVTAASERFLRGGFGSSGALICGRRLFDRTDGWGGRHPAGCPVFVVSHSVPGGWPRDDSETSFYPDPIGALEAAQKVAGERTVSVSTPMLTQQYLDAGLLDEISVSLVPVLLGAGTRLFRMPVVMPIRLGDPEVVEGFGVTHLVYRVLR</sequence>
<reference evidence="1 2" key="1">
    <citation type="submission" date="2016-10" db="EMBL/GenBank/DDBJ databases">
        <authorList>
            <person name="de Groot N.N."/>
        </authorList>
    </citation>
    <scope>NUCLEOTIDE SEQUENCE [LARGE SCALE GENOMIC DNA]</scope>
    <source>
        <strain evidence="1 2">DSM 43941</strain>
    </source>
</reference>
<dbReference type="Gene3D" id="3.40.430.10">
    <property type="entry name" value="Dihydrofolate Reductase, subunit A"/>
    <property type="match status" value="1"/>
</dbReference>
<proteinExistence type="predicted"/>
<name>A0A1H2AY65_9ACTN</name>
<dbReference type="Proteomes" id="UP000198688">
    <property type="component" value="Chromosome I"/>
</dbReference>
<organism evidence="1 2">
    <name type="scientific">Actinoplanes derwentensis</name>
    <dbReference type="NCBI Taxonomy" id="113562"/>
    <lineage>
        <taxon>Bacteria</taxon>
        <taxon>Bacillati</taxon>
        <taxon>Actinomycetota</taxon>
        <taxon>Actinomycetes</taxon>
        <taxon>Micromonosporales</taxon>
        <taxon>Micromonosporaceae</taxon>
        <taxon>Actinoplanes</taxon>
    </lineage>
</organism>